<proteinExistence type="predicted"/>
<evidence type="ECO:0000313" key="2">
    <source>
        <dbReference type="Proteomes" id="UP000321393"/>
    </source>
</evidence>
<gene>
    <name evidence="1" type="ORF">E6C27_scaffold84G00760</name>
</gene>
<dbReference type="AlphaFoldDB" id="A0A5A7TBJ3"/>
<name>A0A5A7TBJ3_CUCMM</name>
<reference evidence="1 2" key="1">
    <citation type="submission" date="2019-08" db="EMBL/GenBank/DDBJ databases">
        <title>Draft genome sequences of two oriental melons (Cucumis melo L. var makuwa).</title>
        <authorList>
            <person name="Kwon S.-Y."/>
        </authorList>
    </citation>
    <scope>NUCLEOTIDE SEQUENCE [LARGE SCALE GENOMIC DNA]</scope>
    <source>
        <strain evidence="2">cv. SW 3</strain>
        <tissue evidence="1">Leaf</tissue>
    </source>
</reference>
<dbReference type="Proteomes" id="UP000321393">
    <property type="component" value="Unassembled WGS sequence"/>
</dbReference>
<accession>A0A5A7TBJ3</accession>
<sequence>MHACSSCSEVPCNKRSIYFTAMSSKQTVMSELARISLPHGVIRQDRPQWVDRKRGSWVNAKEFVKQICTSLLTEFDWERDAMEYTIIVAETADSPATLPSLLVLKKIL</sequence>
<organism evidence="1 2">
    <name type="scientific">Cucumis melo var. makuwa</name>
    <name type="common">Oriental melon</name>
    <dbReference type="NCBI Taxonomy" id="1194695"/>
    <lineage>
        <taxon>Eukaryota</taxon>
        <taxon>Viridiplantae</taxon>
        <taxon>Streptophyta</taxon>
        <taxon>Embryophyta</taxon>
        <taxon>Tracheophyta</taxon>
        <taxon>Spermatophyta</taxon>
        <taxon>Magnoliopsida</taxon>
        <taxon>eudicotyledons</taxon>
        <taxon>Gunneridae</taxon>
        <taxon>Pentapetalae</taxon>
        <taxon>rosids</taxon>
        <taxon>fabids</taxon>
        <taxon>Cucurbitales</taxon>
        <taxon>Cucurbitaceae</taxon>
        <taxon>Benincaseae</taxon>
        <taxon>Cucumis</taxon>
    </lineage>
</organism>
<dbReference type="EMBL" id="SSTE01018486">
    <property type="protein sequence ID" value="KAA0038991.1"/>
    <property type="molecule type" value="Genomic_DNA"/>
</dbReference>
<comment type="caution">
    <text evidence="1">The sequence shown here is derived from an EMBL/GenBank/DDBJ whole genome shotgun (WGS) entry which is preliminary data.</text>
</comment>
<evidence type="ECO:0000313" key="1">
    <source>
        <dbReference type="EMBL" id="KAA0038991.1"/>
    </source>
</evidence>
<dbReference type="OrthoDB" id="1306059at2759"/>
<protein>
    <submittedName>
        <fullName evidence="1">Uncharacterized protein</fullName>
    </submittedName>
</protein>